<dbReference type="AlphaFoldDB" id="A0A0L6UFJ6"/>
<sequence length="168" mass="18616">DNVLSDKGSLNSSEELILQTVLATKIDANIHSNVMNHNNKEDGKEIWKTINDFFASTQSANCAPVWNKFSLLNYDNNDVNGFITQVRAAIEKMHEVGINIDIDVIGYEIIKKFPKTPELNSISSAITHSGKEITPDLVLDHLRLHAHKQSISGGNLSTLSQQVSLFTD</sequence>
<organism evidence="1 2">
    <name type="scientific">Puccinia sorghi</name>
    <dbReference type="NCBI Taxonomy" id="27349"/>
    <lineage>
        <taxon>Eukaryota</taxon>
        <taxon>Fungi</taxon>
        <taxon>Dikarya</taxon>
        <taxon>Basidiomycota</taxon>
        <taxon>Pucciniomycotina</taxon>
        <taxon>Pucciniomycetes</taxon>
        <taxon>Pucciniales</taxon>
        <taxon>Pucciniaceae</taxon>
        <taxon>Puccinia</taxon>
    </lineage>
</organism>
<feature type="non-terminal residue" evidence="1">
    <location>
        <position position="1"/>
    </location>
</feature>
<dbReference type="Pfam" id="PF14223">
    <property type="entry name" value="Retrotran_gag_2"/>
    <property type="match status" value="1"/>
</dbReference>
<comment type="caution">
    <text evidence="1">The sequence shown here is derived from an EMBL/GenBank/DDBJ whole genome shotgun (WGS) entry which is preliminary data.</text>
</comment>
<evidence type="ECO:0000313" key="2">
    <source>
        <dbReference type="Proteomes" id="UP000037035"/>
    </source>
</evidence>
<dbReference type="EMBL" id="LAVV01012101">
    <property type="protein sequence ID" value="KNZ47027.1"/>
    <property type="molecule type" value="Genomic_DNA"/>
</dbReference>
<proteinExistence type="predicted"/>
<dbReference type="OrthoDB" id="2847449at2759"/>
<dbReference type="Proteomes" id="UP000037035">
    <property type="component" value="Unassembled WGS sequence"/>
</dbReference>
<evidence type="ECO:0008006" key="3">
    <source>
        <dbReference type="Google" id="ProtNLM"/>
    </source>
</evidence>
<gene>
    <name evidence="1" type="ORF">VP01_6745g2</name>
</gene>
<reference evidence="1 2" key="1">
    <citation type="submission" date="2015-08" db="EMBL/GenBank/DDBJ databases">
        <title>Next Generation Sequencing and Analysis of the Genome of Puccinia sorghi L Schw, the Causal Agent of Maize Common Rust.</title>
        <authorList>
            <person name="Rochi L."/>
            <person name="Burguener G."/>
            <person name="Darino M."/>
            <person name="Turjanski A."/>
            <person name="Kreff E."/>
            <person name="Dieguez M.J."/>
            <person name="Sacco F."/>
        </authorList>
    </citation>
    <scope>NUCLEOTIDE SEQUENCE [LARGE SCALE GENOMIC DNA]</scope>
    <source>
        <strain evidence="1 2">RO10H11247</strain>
    </source>
</reference>
<accession>A0A0L6UFJ6</accession>
<protein>
    <recommendedName>
        <fullName evidence="3">Retrotransposon gag domain-containing protein</fullName>
    </recommendedName>
</protein>
<evidence type="ECO:0000313" key="1">
    <source>
        <dbReference type="EMBL" id="KNZ47027.1"/>
    </source>
</evidence>
<name>A0A0L6UFJ6_9BASI</name>
<keyword evidence="2" id="KW-1185">Reference proteome</keyword>
<dbReference type="VEuPathDB" id="FungiDB:VP01_6745g2"/>